<gene>
    <name evidence="2" type="ORF">Pla8534_10290</name>
</gene>
<feature type="compositionally biased region" description="Polar residues" evidence="1">
    <location>
        <begin position="21"/>
        <end position="34"/>
    </location>
</feature>
<proteinExistence type="predicted"/>
<dbReference type="KEGG" id="lcre:Pla8534_10290"/>
<dbReference type="Proteomes" id="UP000317648">
    <property type="component" value="Chromosome"/>
</dbReference>
<sequence length="447" mass="48295">MAADEPGRFSASSPRPLWTPKTPTTLDSTGSTGAVSPAFKTVPASPSDAAPQAGATLRWRPRLTDRAPAGLTSADSHVRQVVNNETTTLNGPQLPQAPNEMKAAPLAPADPFQDPFGDKTSSRRVAQNFDPAVERPNGFAPLNPPATAPGAPSGLPRFDSAPSAPLSPPARSSADDSNSSSQPRGPAGVDENFGSDENWGEKGVPKDPPCNNVYNERNCCKETDKCQETREALLYVPLSEISLNITPRYKPDAATRQEGDEARENQLAKTDARSWNRFGGGVIAHGRMVDYINGRVVVETSGGRTLLEYRDLANADRCFVDAWWELPPECSFNDSVYGGRNWMASTFTWKASALCHKPLYFEEIQLERYGHTAGPFWQPVISGAHFFVNVATIPYHMGINPPQECQYALGYYRPGSCAPWMINPIPLSLRGALFQAAAVGGAIAILP</sequence>
<feature type="compositionally biased region" description="Polar residues" evidence="1">
    <location>
        <begin position="81"/>
        <end position="93"/>
    </location>
</feature>
<evidence type="ECO:0000256" key="1">
    <source>
        <dbReference type="SAM" id="MobiDB-lite"/>
    </source>
</evidence>
<feature type="compositionally biased region" description="Low complexity" evidence="1">
    <location>
        <begin position="159"/>
        <end position="181"/>
    </location>
</feature>
<reference evidence="2 3" key="1">
    <citation type="submission" date="2019-02" db="EMBL/GenBank/DDBJ databases">
        <title>Deep-cultivation of Planctomycetes and their phenomic and genomic characterization uncovers novel biology.</title>
        <authorList>
            <person name="Wiegand S."/>
            <person name="Jogler M."/>
            <person name="Boedeker C."/>
            <person name="Pinto D."/>
            <person name="Vollmers J."/>
            <person name="Rivas-Marin E."/>
            <person name="Kohn T."/>
            <person name="Peeters S.H."/>
            <person name="Heuer A."/>
            <person name="Rast P."/>
            <person name="Oberbeckmann S."/>
            <person name="Bunk B."/>
            <person name="Jeske O."/>
            <person name="Meyerdierks A."/>
            <person name="Storesund J.E."/>
            <person name="Kallscheuer N."/>
            <person name="Luecker S."/>
            <person name="Lage O.M."/>
            <person name="Pohl T."/>
            <person name="Merkel B.J."/>
            <person name="Hornburger P."/>
            <person name="Mueller R.-W."/>
            <person name="Bruemmer F."/>
            <person name="Labrenz M."/>
            <person name="Spormann A.M."/>
            <person name="Op den Camp H."/>
            <person name="Overmann J."/>
            <person name="Amann R."/>
            <person name="Jetten M.S.M."/>
            <person name="Mascher T."/>
            <person name="Medema M.H."/>
            <person name="Devos D.P."/>
            <person name="Kaster A.-K."/>
            <person name="Ovreas L."/>
            <person name="Rohde M."/>
            <person name="Galperin M.Y."/>
            <person name="Jogler C."/>
        </authorList>
    </citation>
    <scope>NUCLEOTIDE SEQUENCE [LARGE SCALE GENOMIC DNA]</scope>
    <source>
        <strain evidence="2 3">Pla85_3_4</strain>
    </source>
</reference>
<protein>
    <submittedName>
        <fullName evidence="2">Uncharacterized protein</fullName>
    </submittedName>
</protein>
<dbReference type="OrthoDB" id="288935at2"/>
<dbReference type="EMBL" id="CP036433">
    <property type="protein sequence ID" value="QDU93250.1"/>
    <property type="molecule type" value="Genomic_DNA"/>
</dbReference>
<accession>A0A518DN35</accession>
<feature type="region of interest" description="Disordered" evidence="1">
    <location>
        <begin position="1"/>
        <end position="212"/>
    </location>
</feature>
<organism evidence="2 3">
    <name type="scientific">Lignipirellula cremea</name>
    <dbReference type="NCBI Taxonomy" id="2528010"/>
    <lineage>
        <taxon>Bacteria</taxon>
        <taxon>Pseudomonadati</taxon>
        <taxon>Planctomycetota</taxon>
        <taxon>Planctomycetia</taxon>
        <taxon>Pirellulales</taxon>
        <taxon>Pirellulaceae</taxon>
        <taxon>Lignipirellula</taxon>
    </lineage>
</organism>
<evidence type="ECO:0000313" key="3">
    <source>
        <dbReference type="Proteomes" id="UP000317648"/>
    </source>
</evidence>
<name>A0A518DN35_9BACT</name>
<dbReference type="AlphaFoldDB" id="A0A518DN35"/>
<keyword evidence="3" id="KW-1185">Reference proteome</keyword>
<evidence type="ECO:0000313" key="2">
    <source>
        <dbReference type="EMBL" id="QDU93250.1"/>
    </source>
</evidence>
<dbReference type="RefSeq" id="WP_145049892.1">
    <property type="nucleotide sequence ID" value="NZ_CP036433.1"/>
</dbReference>